<evidence type="ECO:0000256" key="2">
    <source>
        <dbReference type="SAM" id="MobiDB-lite"/>
    </source>
</evidence>
<feature type="domain" description="Cyclic nucleotide-binding" evidence="3">
    <location>
        <begin position="43"/>
        <end position="200"/>
    </location>
</feature>
<dbReference type="PANTHER" id="PTHR23011">
    <property type="entry name" value="CYCLIC NUCLEOTIDE-BINDING DOMAIN CONTAINING PROTEIN"/>
    <property type="match status" value="1"/>
</dbReference>
<accession>A0ABQ9E588</accession>
<dbReference type="InterPro" id="IPR014710">
    <property type="entry name" value="RmlC-like_jellyroll"/>
</dbReference>
<feature type="coiled-coil region" evidence="1">
    <location>
        <begin position="693"/>
        <end position="720"/>
    </location>
</feature>
<dbReference type="InterPro" id="IPR018488">
    <property type="entry name" value="cNMP-bd_CS"/>
</dbReference>
<proteinExistence type="predicted"/>
<name>A0ABQ9E588_TEGGR</name>
<evidence type="ECO:0000313" key="5">
    <source>
        <dbReference type="Proteomes" id="UP001217089"/>
    </source>
</evidence>
<dbReference type="PROSITE" id="PS50042">
    <property type="entry name" value="CNMP_BINDING_3"/>
    <property type="match status" value="2"/>
</dbReference>
<feature type="region of interest" description="Disordered" evidence="2">
    <location>
        <begin position="101"/>
        <end position="125"/>
    </location>
</feature>
<dbReference type="CDD" id="cd00038">
    <property type="entry name" value="CAP_ED"/>
    <property type="match status" value="1"/>
</dbReference>
<organism evidence="4 5">
    <name type="scientific">Tegillarca granosa</name>
    <name type="common">Malaysian cockle</name>
    <name type="synonym">Anadara granosa</name>
    <dbReference type="NCBI Taxonomy" id="220873"/>
    <lineage>
        <taxon>Eukaryota</taxon>
        <taxon>Metazoa</taxon>
        <taxon>Spiralia</taxon>
        <taxon>Lophotrochozoa</taxon>
        <taxon>Mollusca</taxon>
        <taxon>Bivalvia</taxon>
        <taxon>Autobranchia</taxon>
        <taxon>Pteriomorphia</taxon>
        <taxon>Arcoida</taxon>
        <taxon>Arcoidea</taxon>
        <taxon>Arcidae</taxon>
        <taxon>Tegillarca</taxon>
    </lineage>
</organism>
<dbReference type="SUPFAM" id="SSF51206">
    <property type="entry name" value="cAMP-binding domain-like"/>
    <property type="match status" value="2"/>
</dbReference>
<evidence type="ECO:0000256" key="1">
    <source>
        <dbReference type="SAM" id="Coils"/>
    </source>
</evidence>
<dbReference type="InterPro" id="IPR000595">
    <property type="entry name" value="cNMP-bd_dom"/>
</dbReference>
<feature type="compositionally biased region" description="Polar residues" evidence="2">
    <location>
        <begin position="627"/>
        <end position="638"/>
    </location>
</feature>
<feature type="compositionally biased region" description="Polar residues" evidence="2">
    <location>
        <begin position="298"/>
        <end position="312"/>
    </location>
</feature>
<keyword evidence="1" id="KW-0175">Coiled coil</keyword>
<comment type="caution">
    <text evidence="4">The sequence shown here is derived from an EMBL/GenBank/DDBJ whole genome shotgun (WGS) entry which is preliminary data.</text>
</comment>
<feature type="region of interest" description="Disordered" evidence="2">
    <location>
        <begin position="609"/>
        <end position="655"/>
    </location>
</feature>
<sequence length="725" mass="83813">MVVSGMAAHLYDRVLNIISKDPDERSDIEVNQILPWFRKKSELFKPLKDEIVSDIIKNCQFQRSERDTIIIQQGEKGDCFYIILSGTVAIHINTTFGLEEDKKEEDEKGKKKTDEGEKKDKEKKDSKKLDRSLYGNFVGKIDAGKSFGELALINADCVRNATIIADETIDLIVVNRDLYNRSIHSIQAKDFEERKQFVQNHVLFSNWNPKYKKQMSMSLRKEKITFDSIIVRQGAPTDGLVFLLGGQAKIQSDPTLHPSQYPKHFPLTDVEDLEKVEARESLRRELSLPAKKEEPKSLSRQGSPVQHIYTDNKSGKKSPHGHRYVEVCLIGAVEIIGDIEATMGLPTYAQTVICTQEAEVYVLDQKNYDRLVEKRNPQTVEMIKEAVREKLKLRLSWVQEKELQLFRYFLYKLEEQEHLKQKRLNKRETETKDEPVDFTVCNLQKGPMIDMYGPGSVFYAIKMKEKQRELEKLRLHRQGFKTKTKDITHKTNVIKSGLVGSSGISRMEDEENMQSRSNNVDDIDSAIRAQIVCDNGQGHFSDYEEEEMQEFVDEQSSDQALNQLEARIQAWHSSFENQEGRRPAKRTVKLHRFACEDKRKPIPGKKIVLRSKHSKDQSEHLEKQLQETEINSRTSPSNCPMCEANNSHDKSDTDPLTGMFIENQQTKVRRPLSSRINFVPPVILRKRRPKSARQYTAEEYEALKAELRQKQRAFKSMLCRPQTAF</sequence>
<dbReference type="PRINTS" id="PR00103">
    <property type="entry name" value="CAMPKINASE"/>
</dbReference>
<reference evidence="4 5" key="1">
    <citation type="submission" date="2022-12" db="EMBL/GenBank/DDBJ databases">
        <title>Chromosome-level genome of Tegillarca granosa.</title>
        <authorList>
            <person name="Kim J."/>
        </authorList>
    </citation>
    <scope>NUCLEOTIDE SEQUENCE [LARGE SCALE GENOMIC DNA]</scope>
    <source>
        <strain evidence="4">Teg-2019</strain>
        <tissue evidence="4">Adductor muscle</tissue>
    </source>
</reference>
<evidence type="ECO:0000313" key="4">
    <source>
        <dbReference type="EMBL" id="KAJ8299596.1"/>
    </source>
</evidence>
<protein>
    <recommendedName>
        <fullName evidence="3">Cyclic nucleotide-binding domain-containing protein</fullName>
    </recommendedName>
</protein>
<dbReference type="PROSITE" id="PS00888">
    <property type="entry name" value="CNMP_BINDING_1"/>
    <property type="match status" value="1"/>
</dbReference>
<dbReference type="SMART" id="SM00100">
    <property type="entry name" value="cNMP"/>
    <property type="match status" value="1"/>
</dbReference>
<gene>
    <name evidence="4" type="ORF">KUTeg_023656</name>
</gene>
<feature type="compositionally biased region" description="Basic and acidic residues" evidence="2">
    <location>
        <begin position="614"/>
        <end position="626"/>
    </location>
</feature>
<feature type="compositionally biased region" description="Basic and acidic residues" evidence="2">
    <location>
        <begin position="284"/>
        <end position="297"/>
    </location>
</feature>
<dbReference type="EMBL" id="JARBDR010000921">
    <property type="protein sequence ID" value="KAJ8299596.1"/>
    <property type="molecule type" value="Genomic_DNA"/>
</dbReference>
<dbReference type="InterPro" id="IPR018490">
    <property type="entry name" value="cNMP-bd_dom_sf"/>
</dbReference>
<feature type="region of interest" description="Disordered" evidence="2">
    <location>
        <begin position="284"/>
        <end position="320"/>
    </location>
</feature>
<evidence type="ECO:0000259" key="3">
    <source>
        <dbReference type="PROSITE" id="PS50042"/>
    </source>
</evidence>
<dbReference type="Proteomes" id="UP001217089">
    <property type="component" value="Unassembled WGS sequence"/>
</dbReference>
<keyword evidence="5" id="KW-1185">Reference proteome</keyword>
<dbReference type="Gene3D" id="2.60.120.10">
    <property type="entry name" value="Jelly Rolls"/>
    <property type="match status" value="2"/>
</dbReference>
<dbReference type="PANTHER" id="PTHR23011:SF28">
    <property type="entry name" value="CYCLIC NUCLEOTIDE-BINDING DOMAIN CONTAINING PROTEIN"/>
    <property type="match status" value="1"/>
</dbReference>
<feature type="domain" description="Cyclic nucleotide-binding" evidence="3">
    <location>
        <begin position="203"/>
        <end position="250"/>
    </location>
</feature>